<name>A0A1H6X0B3_9BACT</name>
<proteinExistence type="predicted"/>
<protein>
    <submittedName>
        <fullName evidence="2">Uncharacterized protein</fullName>
    </submittedName>
</protein>
<feature type="transmembrane region" description="Helical" evidence="1">
    <location>
        <begin position="62"/>
        <end position="80"/>
    </location>
</feature>
<feature type="transmembrane region" description="Helical" evidence="1">
    <location>
        <begin position="126"/>
        <end position="144"/>
    </location>
</feature>
<feature type="transmembrane region" description="Helical" evidence="1">
    <location>
        <begin position="31"/>
        <end position="50"/>
    </location>
</feature>
<dbReference type="Proteomes" id="UP000199532">
    <property type="component" value="Unassembled WGS sequence"/>
</dbReference>
<keyword evidence="3" id="KW-1185">Reference proteome</keyword>
<keyword evidence="1" id="KW-0812">Transmembrane</keyword>
<organism evidence="2 3">
    <name type="scientific">Dyadobacter koreensis</name>
    <dbReference type="NCBI Taxonomy" id="408657"/>
    <lineage>
        <taxon>Bacteria</taxon>
        <taxon>Pseudomonadati</taxon>
        <taxon>Bacteroidota</taxon>
        <taxon>Cytophagia</taxon>
        <taxon>Cytophagales</taxon>
        <taxon>Spirosomataceae</taxon>
        <taxon>Dyadobacter</taxon>
    </lineage>
</organism>
<dbReference type="EMBL" id="FNXY01000005">
    <property type="protein sequence ID" value="SEJ20047.1"/>
    <property type="molecule type" value="Genomic_DNA"/>
</dbReference>
<dbReference type="STRING" id="408657.SAMN04487995_3734"/>
<reference evidence="2 3" key="1">
    <citation type="submission" date="2016-10" db="EMBL/GenBank/DDBJ databases">
        <authorList>
            <person name="de Groot N.N."/>
        </authorList>
    </citation>
    <scope>NUCLEOTIDE SEQUENCE [LARGE SCALE GENOMIC DNA]</scope>
    <source>
        <strain evidence="2 3">DSM 19938</strain>
    </source>
</reference>
<feature type="transmembrane region" description="Helical" evidence="1">
    <location>
        <begin position="195"/>
        <end position="221"/>
    </location>
</feature>
<gene>
    <name evidence="2" type="ORF">SAMN04487995_3734</name>
</gene>
<evidence type="ECO:0000256" key="1">
    <source>
        <dbReference type="SAM" id="Phobius"/>
    </source>
</evidence>
<feature type="transmembrane region" description="Helical" evidence="1">
    <location>
        <begin position="156"/>
        <end position="175"/>
    </location>
</feature>
<feature type="transmembrane region" description="Helical" evidence="1">
    <location>
        <begin position="92"/>
        <end position="114"/>
    </location>
</feature>
<keyword evidence="1" id="KW-0472">Membrane</keyword>
<dbReference type="OrthoDB" id="675847at2"/>
<accession>A0A1H6X0B3</accession>
<evidence type="ECO:0000313" key="3">
    <source>
        <dbReference type="Proteomes" id="UP000199532"/>
    </source>
</evidence>
<dbReference type="RefSeq" id="WP_090337719.1">
    <property type="nucleotide sequence ID" value="NZ_FNXY01000005.1"/>
</dbReference>
<feature type="transmembrane region" description="Helical" evidence="1">
    <location>
        <begin position="6"/>
        <end position="24"/>
    </location>
</feature>
<keyword evidence="1" id="KW-1133">Transmembrane helix</keyword>
<dbReference type="AlphaFoldDB" id="A0A1H6X0B3"/>
<evidence type="ECO:0000313" key="2">
    <source>
        <dbReference type="EMBL" id="SEJ20047.1"/>
    </source>
</evidence>
<sequence length="233" mass="26535">MENLPFYVYLVFGITVFVGVFLFFKAAHYSKIFLALLVIWIVFQSVISILDFYATTDSTPPRVALLLIPPLAMTIILFSIRRGKVFIDGLDIRTLTLFHVIRIPVEVTLYWLFLHKAVPELMTFEGRNFDILSGISAPVIYYLVFVKMKLSKSALLIWNFICLALLLNIVFNALLSIPGMFQKFAFDQPNIAVLAFPFVFLPSVLVPLVLFSHLAAIRLVLQDENLTVKLNNE</sequence>